<keyword evidence="2" id="KW-1185">Reference proteome</keyword>
<evidence type="ECO:0000313" key="1">
    <source>
        <dbReference type="EMBL" id="SPO62118.1"/>
    </source>
</evidence>
<proteinExistence type="predicted"/>
<reference evidence="1 2" key="1">
    <citation type="submission" date="2018-02" db="EMBL/GenBank/DDBJ databases">
        <authorList>
            <person name="Dubost A."/>
        </authorList>
    </citation>
    <scope>NUCLEOTIDE SEQUENCE [LARGE SCALE GENOMIC DNA]</scope>
    <source>
        <strain evidence="2">JV551A3</strain>
    </source>
</reference>
<dbReference type="EMBL" id="OPYN01000164">
    <property type="protein sequence ID" value="SPO62118.1"/>
    <property type="molecule type" value="Genomic_DNA"/>
</dbReference>
<comment type="caution">
    <text evidence="1">The sequence shown here is derived from an EMBL/GenBank/DDBJ whole genome shotgun (WGS) entry which is preliminary data.</text>
</comment>
<protein>
    <submittedName>
        <fullName evidence="1">Uncharacterized protein</fullName>
    </submittedName>
</protein>
<name>A0AAQ1PBM4_9PSED</name>
<organism evidence="1 2">
    <name type="scientific">Pseudomonas inefficax</name>
    <dbReference type="NCBI Taxonomy" id="2078786"/>
    <lineage>
        <taxon>Bacteria</taxon>
        <taxon>Pseudomonadati</taxon>
        <taxon>Pseudomonadota</taxon>
        <taxon>Gammaproteobacteria</taxon>
        <taxon>Pseudomonadales</taxon>
        <taxon>Pseudomonadaceae</taxon>
        <taxon>Pseudomonas</taxon>
    </lineage>
</organism>
<dbReference type="AlphaFoldDB" id="A0AAQ1PBM4"/>
<evidence type="ECO:0000313" key="2">
    <source>
        <dbReference type="Proteomes" id="UP000294335"/>
    </source>
</evidence>
<gene>
    <name evidence="1" type="ORF">JV551A3_V1_1640194</name>
</gene>
<dbReference type="Proteomes" id="UP000294335">
    <property type="component" value="Unassembled WGS sequence"/>
</dbReference>
<accession>A0AAQ1PBM4</accession>
<sequence>MSPLYWSTGQHSILIAKPQTAYFRENYPTIKMLAMTN</sequence>